<feature type="compositionally biased region" description="Basic and acidic residues" evidence="1">
    <location>
        <begin position="87"/>
        <end position="96"/>
    </location>
</feature>
<feature type="compositionally biased region" description="Polar residues" evidence="1">
    <location>
        <begin position="182"/>
        <end position="191"/>
    </location>
</feature>
<evidence type="ECO:0000313" key="2">
    <source>
        <dbReference type="EMBL" id="KAF0979538.1"/>
    </source>
</evidence>
<feature type="compositionally biased region" description="Basic and acidic residues" evidence="1">
    <location>
        <begin position="205"/>
        <end position="215"/>
    </location>
</feature>
<sequence length="215" mass="23943">MKRVLPSRLQQLCHSSGSTWCFHPNTNTRAALFRSSLSNRQVIGEAASDKNEKNASTTAFEKDQQEFLKNNPSVASVSSYDKSPSAVRKEKEKESSFFDNPNPIPNLNTTEKMANKNPIGSYTPGSYVVGSTTVEEDDSDIPSHHMGKPLDGDPNLFFGFDDELYEETLYTEKDTTAKFLGNETNNSGKGLNNNSWKSSSINKDQQSEIKEKTKE</sequence>
<dbReference type="GeneID" id="68108673"/>
<protein>
    <submittedName>
        <fullName evidence="2">Uncharacterized protein</fullName>
    </submittedName>
</protein>
<keyword evidence="3" id="KW-1185">Reference proteome</keyword>
<dbReference type="Proteomes" id="UP000444721">
    <property type="component" value="Unassembled WGS sequence"/>
</dbReference>
<dbReference type="EMBL" id="VFQX01000025">
    <property type="protein sequence ID" value="KAF0979538.1"/>
    <property type="molecule type" value="Genomic_DNA"/>
</dbReference>
<dbReference type="RefSeq" id="XP_044564251.1">
    <property type="nucleotide sequence ID" value="XM_044704541.1"/>
</dbReference>
<feature type="compositionally biased region" description="Low complexity" evidence="1">
    <location>
        <begin position="192"/>
        <end position="203"/>
    </location>
</feature>
<dbReference type="VEuPathDB" id="AmoebaDB:NF0126200"/>
<organism evidence="2 3">
    <name type="scientific">Naegleria fowleri</name>
    <name type="common">Brain eating amoeba</name>
    <dbReference type="NCBI Taxonomy" id="5763"/>
    <lineage>
        <taxon>Eukaryota</taxon>
        <taxon>Discoba</taxon>
        <taxon>Heterolobosea</taxon>
        <taxon>Tetramitia</taxon>
        <taxon>Eutetramitia</taxon>
        <taxon>Vahlkampfiidae</taxon>
        <taxon>Naegleria</taxon>
    </lineage>
</organism>
<feature type="region of interest" description="Disordered" evidence="1">
    <location>
        <begin position="45"/>
        <end position="111"/>
    </location>
</feature>
<reference evidence="2 3" key="1">
    <citation type="journal article" date="2019" name="Sci. Rep.">
        <title>Nanopore sequencing improves the draft genome of the human pathogenic amoeba Naegleria fowleri.</title>
        <authorList>
            <person name="Liechti N."/>
            <person name="Schurch N."/>
            <person name="Bruggmann R."/>
            <person name="Wittwer M."/>
        </authorList>
    </citation>
    <scope>NUCLEOTIDE SEQUENCE [LARGE SCALE GENOMIC DNA]</scope>
    <source>
        <strain evidence="2 3">ATCC 30894</strain>
    </source>
</reference>
<name>A0A6A5C0W7_NAEFO</name>
<evidence type="ECO:0000256" key="1">
    <source>
        <dbReference type="SAM" id="MobiDB-lite"/>
    </source>
</evidence>
<gene>
    <name evidence="2" type="ORF">FDP41_001455</name>
</gene>
<comment type="caution">
    <text evidence="2">The sequence shown here is derived from an EMBL/GenBank/DDBJ whole genome shotgun (WGS) entry which is preliminary data.</text>
</comment>
<proteinExistence type="predicted"/>
<dbReference type="AlphaFoldDB" id="A0A6A5C0W7"/>
<feature type="compositionally biased region" description="Polar residues" evidence="1">
    <location>
        <begin position="67"/>
        <end position="82"/>
    </location>
</feature>
<dbReference type="VEuPathDB" id="AmoebaDB:FDP41_001455"/>
<evidence type="ECO:0000313" key="3">
    <source>
        <dbReference type="Proteomes" id="UP000444721"/>
    </source>
</evidence>
<accession>A0A6A5C0W7</accession>
<feature type="region of interest" description="Disordered" evidence="1">
    <location>
        <begin position="176"/>
        <end position="215"/>
    </location>
</feature>
<dbReference type="VEuPathDB" id="AmoebaDB:NfTy_045840"/>